<dbReference type="SUPFAM" id="SSF82199">
    <property type="entry name" value="SET domain"/>
    <property type="match status" value="1"/>
</dbReference>
<dbReference type="PROSITE" id="PS50280">
    <property type="entry name" value="SET"/>
    <property type="match status" value="1"/>
</dbReference>
<feature type="compositionally biased region" description="Acidic residues" evidence="1">
    <location>
        <begin position="51"/>
        <end position="61"/>
    </location>
</feature>
<proteinExistence type="predicted"/>
<reference evidence="3" key="1">
    <citation type="journal article" date="2020" name="Stud. Mycol.">
        <title>101 Dothideomycetes genomes: a test case for predicting lifestyles and emergence of pathogens.</title>
        <authorList>
            <person name="Haridas S."/>
            <person name="Albert R."/>
            <person name="Binder M."/>
            <person name="Bloem J."/>
            <person name="Labutti K."/>
            <person name="Salamov A."/>
            <person name="Andreopoulos B."/>
            <person name="Baker S."/>
            <person name="Barry K."/>
            <person name="Bills G."/>
            <person name="Bluhm B."/>
            <person name="Cannon C."/>
            <person name="Castanera R."/>
            <person name="Culley D."/>
            <person name="Daum C."/>
            <person name="Ezra D."/>
            <person name="Gonzalez J."/>
            <person name="Henrissat B."/>
            <person name="Kuo A."/>
            <person name="Liang C."/>
            <person name="Lipzen A."/>
            <person name="Lutzoni F."/>
            <person name="Magnuson J."/>
            <person name="Mondo S."/>
            <person name="Nolan M."/>
            <person name="Ohm R."/>
            <person name="Pangilinan J."/>
            <person name="Park H.-J."/>
            <person name="Ramirez L."/>
            <person name="Alfaro M."/>
            <person name="Sun H."/>
            <person name="Tritt A."/>
            <person name="Yoshinaga Y."/>
            <person name="Zwiers L.-H."/>
            <person name="Turgeon B."/>
            <person name="Goodwin S."/>
            <person name="Spatafora J."/>
            <person name="Crous P."/>
            <person name="Grigoriev I."/>
        </authorList>
    </citation>
    <scope>NUCLEOTIDE SEQUENCE</scope>
    <source>
        <strain evidence="3">HMLAC05119</strain>
    </source>
</reference>
<dbReference type="Proteomes" id="UP000800096">
    <property type="component" value="Unassembled WGS sequence"/>
</dbReference>
<dbReference type="InterPro" id="IPR053185">
    <property type="entry name" value="SET_domain_protein"/>
</dbReference>
<dbReference type="PANTHER" id="PTHR47332:SF4">
    <property type="entry name" value="SET DOMAIN-CONTAINING PROTEIN 5"/>
    <property type="match status" value="1"/>
</dbReference>
<gene>
    <name evidence="3" type="ORF">BDU57DRAFT_528101</name>
</gene>
<dbReference type="Pfam" id="PF00856">
    <property type="entry name" value="SET"/>
    <property type="match status" value="1"/>
</dbReference>
<keyword evidence="4" id="KW-1185">Reference proteome</keyword>
<evidence type="ECO:0000313" key="3">
    <source>
        <dbReference type="EMBL" id="KAF1917483.1"/>
    </source>
</evidence>
<protein>
    <recommendedName>
        <fullName evidence="2">SET domain-containing protein</fullName>
    </recommendedName>
</protein>
<accession>A0A6A5QQ19</accession>
<dbReference type="Gene3D" id="2.170.270.10">
    <property type="entry name" value="SET domain"/>
    <property type="match status" value="1"/>
</dbReference>
<dbReference type="AlphaFoldDB" id="A0A6A5QQ19"/>
<feature type="region of interest" description="Disordered" evidence="1">
    <location>
        <begin position="1"/>
        <end position="102"/>
    </location>
</feature>
<dbReference type="PANTHER" id="PTHR47332">
    <property type="entry name" value="SET DOMAIN-CONTAINING PROTEIN 5"/>
    <property type="match status" value="1"/>
</dbReference>
<organism evidence="3 4">
    <name type="scientific">Ampelomyces quisqualis</name>
    <name type="common">Powdery mildew agent</name>
    <dbReference type="NCBI Taxonomy" id="50730"/>
    <lineage>
        <taxon>Eukaryota</taxon>
        <taxon>Fungi</taxon>
        <taxon>Dikarya</taxon>
        <taxon>Ascomycota</taxon>
        <taxon>Pezizomycotina</taxon>
        <taxon>Dothideomycetes</taxon>
        <taxon>Pleosporomycetidae</taxon>
        <taxon>Pleosporales</taxon>
        <taxon>Pleosporineae</taxon>
        <taxon>Phaeosphaeriaceae</taxon>
        <taxon>Ampelomyces</taxon>
    </lineage>
</organism>
<feature type="domain" description="SET" evidence="2">
    <location>
        <begin position="110"/>
        <end position="313"/>
    </location>
</feature>
<feature type="compositionally biased region" description="Polar residues" evidence="1">
    <location>
        <begin position="89"/>
        <end position="102"/>
    </location>
</feature>
<evidence type="ECO:0000256" key="1">
    <source>
        <dbReference type="SAM" id="MobiDB-lite"/>
    </source>
</evidence>
<dbReference type="EMBL" id="ML979134">
    <property type="protein sequence ID" value="KAF1917483.1"/>
    <property type="molecule type" value="Genomic_DNA"/>
</dbReference>
<dbReference type="InterPro" id="IPR001214">
    <property type="entry name" value="SET_dom"/>
</dbReference>
<dbReference type="OrthoDB" id="265717at2759"/>
<name>A0A6A5QQ19_AMPQU</name>
<evidence type="ECO:0000259" key="2">
    <source>
        <dbReference type="PROSITE" id="PS50280"/>
    </source>
</evidence>
<feature type="compositionally biased region" description="Basic residues" evidence="1">
    <location>
        <begin position="30"/>
        <end position="42"/>
    </location>
</feature>
<dbReference type="InterPro" id="IPR046341">
    <property type="entry name" value="SET_dom_sf"/>
</dbReference>
<evidence type="ECO:0000313" key="4">
    <source>
        <dbReference type="Proteomes" id="UP000800096"/>
    </source>
</evidence>
<sequence>MSDVSIGSGRAVENEAADHSESSTKLAEKKKSRADRRRVVKGKGKEVMQQQDEEDEADDVQDSASVASSSTLSAGTVATQILDEPYQPGKSSQPRVSTTSPVMDTVPVLPHYEHRQVPDPVGNAFPRHGIFATQDIAAGTRIIYEAPLLAFPSLRSDPTVLMPAFRALNDHEQDMIYKLHPIQYTVTQNLTDMAAMIRQHLPRFCELSNTPAATITQAAKEEFDQLALELSEACETYRVTARWEAHHQVLSPFPSDDPLAAEIDGSALFPGTALLRHSCVPNTHKYFNNATRKLSVHVIQDVAAGQELTSSHLEDNFFNDAATRKFYLQQDFSIICECTACTGSFVGMHDTARLHAYRCRKQALPIVDTLPNVGFSAYGADLRLDEDSQLDRWKVNEALLVQLLGALRTTGCLDPELVRWLYPLFTSVLPRTAQGLADAERICAWKEILLHAQRSVEIVVRCLGRDLEVAGSLAGLVKVIGDKVERAEERMRVLRESRERLGL</sequence>
<feature type="compositionally biased region" description="Basic and acidic residues" evidence="1">
    <location>
        <begin position="12"/>
        <end position="29"/>
    </location>
</feature>
<dbReference type="CDD" id="cd20071">
    <property type="entry name" value="SET_SMYD"/>
    <property type="match status" value="1"/>
</dbReference>